<accession>A0A2V1D1D8</accession>
<reference evidence="1 2" key="1">
    <citation type="journal article" date="2018" name="Sci. Rep.">
        <title>Comparative genomics provides insights into the lifestyle and reveals functional heterogeneity of dark septate endophytic fungi.</title>
        <authorList>
            <person name="Knapp D.G."/>
            <person name="Nemeth J.B."/>
            <person name="Barry K."/>
            <person name="Hainaut M."/>
            <person name="Henrissat B."/>
            <person name="Johnson J."/>
            <person name="Kuo A."/>
            <person name="Lim J.H.P."/>
            <person name="Lipzen A."/>
            <person name="Nolan M."/>
            <person name="Ohm R.A."/>
            <person name="Tamas L."/>
            <person name="Grigoriev I.V."/>
            <person name="Spatafora J.W."/>
            <person name="Nagy L.G."/>
            <person name="Kovacs G.M."/>
        </authorList>
    </citation>
    <scope>NUCLEOTIDE SEQUENCE [LARGE SCALE GENOMIC DNA]</scope>
    <source>
        <strain evidence="1 2">DSE2036</strain>
    </source>
</reference>
<sequence>DFKNAFVHAPIDKEIYVKLPPGFINNKSILLNNNKIENYNNINKTMLENKYIVCKLNKALYRLKQSPRL</sequence>
<feature type="non-terminal residue" evidence="1">
    <location>
        <position position="1"/>
    </location>
</feature>
<keyword evidence="2" id="KW-1185">Reference proteome</keyword>
<gene>
    <name evidence="1" type="ORF">DM02DRAFT_545802</name>
</gene>
<organism evidence="1 2">
    <name type="scientific">Periconia macrospinosa</name>
    <dbReference type="NCBI Taxonomy" id="97972"/>
    <lineage>
        <taxon>Eukaryota</taxon>
        <taxon>Fungi</taxon>
        <taxon>Dikarya</taxon>
        <taxon>Ascomycota</taxon>
        <taxon>Pezizomycotina</taxon>
        <taxon>Dothideomycetes</taxon>
        <taxon>Pleosporomycetidae</taxon>
        <taxon>Pleosporales</taxon>
        <taxon>Massarineae</taxon>
        <taxon>Periconiaceae</taxon>
        <taxon>Periconia</taxon>
    </lineage>
</organism>
<proteinExistence type="predicted"/>
<evidence type="ECO:0000313" key="2">
    <source>
        <dbReference type="Proteomes" id="UP000244855"/>
    </source>
</evidence>
<dbReference type="EMBL" id="KZ805865">
    <property type="protein sequence ID" value="PVH91439.1"/>
    <property type="molecule type" value="Genomic_DNA"/>
</dbReference>
<name>A0A2V1D1D8_9PLEO</name>
<protein>
    <recommendedName>
        <fullName evidence="3">Reverse transcriptase Ty1/copia-type domain-containing protein</fullName>
    </recommendedName>
</protein>
<evidence type="ECO:0000313" key="1">
    <source>
        <dbReference type="EMBL" id="PVH91439.1"/>
    </source>
</evidence>
<dbReference type="AlphaFoldDB" id="A0A2V1D1D8"/>
<dbReference type="Proteomes" id="UP000244855">
    <property type="component" value="Unassembled WGS sequence"/>
</dbReference>
<evidence type="ECO:0008006" key="3">
    <source>
        <dbReference type="Google" id="ProtNLM"/>
    </source>
</evidence>